<evidence type="ECO:0000313" key="2">
    <source>
        <dbReference type="EMBL" id="KAK0132140.1"/>
    </source>
</evidence>
<keyword evidence="3" id="KW-1185">Reference proteome</keyword>
<dbReference type="InterPro" id="IPR009057">
    <property type="entry name" value="Homeodomain-like_sf"/>
</dbReference>
<dbReference type="SUPFAM" id="SSF46689">
    <property type="entry name" value="Homeodomain-like"/>
    <property type="match status" value="1"/>
</dbReference>
<accession>A0AA47NP05</accession>
<dbReference type="InterPro" id="IPR038717">
    <property type="entry name" value="Tc1-like_DDE_dom"/>
</dbReference>
<proteinExistence type="predicted"/>
<dbReference type="Proteomes" id="UP001174136">
    <property type="component" value="Unassembled WGS sequence"/>
</dbReference>
<comment type="caution">
    <text evidence="2">The sequence shown here is derived from an EMBL/GenBank/DDBJ whole genome shotgun (WGS) entry which is preliminary data.</text>
</comment>
<dbReference type="InterPro" id="IPR036397">
    <property type="entry name" value="RNaseH_sf"/>
</dbReference>
<evidence type="ECO:0000259" key="1">
    <source>
        <dbReference type="Pfam" id="PF13358"/>
    </source>
</evidence>
<sequence length="564" mass="64657">MDSNAKERSALLDTFGLLQHVKGPTHTRGHTLDLRGQRQARVRVRGHGRGARGRGVRMRGGGVVGRIQVSDEIRATIIDHVINHGLSYREAAQRVQPVLRRSTVVSIVRTFQNENRVHRLPHAGGRRNIFSVQQEAAIVDMVVANNAIKLREIQTAVIADQGTFQNINSVSVSTIDRVLKKNHLAMKQLYRVPFQRNSEMVKEARFQYVQRIMELEAEGPHTFIFVDEAGFNLTKVRRRGRNIIGHRATVTVPGQRGANITMCAAISNDGVLCHIPTVGPYNTERLITFLDALRHRLIPPQEGGLLRPGMPLFVIIWDNVAFHHSRLVNEWFAAQPRMMMQFLPAYSPFLNAIEEFFSTWRWKVYNHRPYDQMPLIDAMTAAAQEIGAEECQGWIRHTRRFFPRCIARENIACDIIPNVQLTSVSVKRRYINENTSAKVMEAIAMSPTVNAESVDELLDKFNWKISNVMDAVAPIKTKTTLIRKKTPWRNTMMVKALQTECRKAECKWRKTKLQIHHDLYKISLCNFNYELLKARRRHFSEIINENINNTRTLFAMVDKLTNPP</sequence>
<name>A0AA47NP05_MERPO</name>
<feature type="domain" description="Tc1-like transposase DDE" evidence="1">
    <location>
        <begin position="223"/>
        <end position="371"/>
    </location>
</feature>
<reference evidence="2" key="1">
    <citation type="journal article" date="2023" name="Front. Mar. Sci.">
        <title>A new Merluccius polli reference genome to investigate the effects of global change in West African waters.</title>
        <authorList>
            <person name="Mateo J.L."/>
            <person name="Blanco-Fernandez C."/>
            <person name="Garcia-Vazquez E."/>
            <person name="Machado-Schiaffino G."/>
        </authorList>
    </citation>
    <scope>NUCLEOTIDE SEQUENCE</scope>
    <source>
        <strain evidence="2">C29</strain>
        <tissue evidence="2">Fin</tissue>
    </source>
</reference>
<dbReference type="EMBL" id="JAOPHQ010006287">
    <property type="protein sequence ID" value="KAK0132140.1"/>
    <property type="molecule type" value="Genomic_DNA"/>
</dbReference>
<evidence type="ECO:0000313" key="3">
    <source>
        <dbReference type="Proteomes" id="UP001174136"/>
    </source>
</evidence>
<dbReference type="InterPro" id="IPR047655">
    <property type="entry name" value="Transpos_IS630-like"/>
</dbReference>
<dbReference type="Gene3D" id="3.30.420.10">
    <property type="entry name" value="Ribonuclease H-like superfamily/Ribonuclease H"/>
    <property type="match status" value="1"/>
</dbReference>
<dbReference type="PANTHER" id="PTHR46564">
    <property type="entry name" value="TRANSPOSASE"/>
    <property type="match status" value="1"/>
</dbReference>
<gene>
    <name evidence="2" type="ORF">N1851_033059</name>
</gene>
<dbReference type="Pfam" id="PF13358">
    <property type="entry name" value="DDE_3"/>
    <property type="match status" value="1"/>
</dbReference>
<organism evidence="2 3">
    <name type="scientific">Merluccius polli</name>
    <name type="common">Benguela hake</name>
    <name type="synonym">Merluccius cadenati</name>
    <dbReference type="NCBI Taxonomy" id="89951"/>
    <lineage>
        <taxon>Eukaryota</taxon>
        <taxon>Metazoa</taxon>
        <taxon>Chordata</taxon>
        <taxon>Craniata</taxon>
        <taxon>Vertebrata</taxon>
        <taxon>Euteleostomi</taxon>
        <taxon>Actinopterygii</taxon>
        <taxon>Neopterygii</taxon>
        <taxon>Teleostei</taxon>
        <taxon>Neoteleostei</taxon>
        <taxon>Acanthomorphata</taxon>
        <taxon>Zeiogadaria</taxon>
        <taxon>Gadariae</taxon>
        <taxon>Gadiformes</taxon>
        <taxon>Gadoidei</taxon>
        <taxon>Merlucciidae</taxon>
        <taxon>Merluccius</taxon>
    </lineage>
</organism>
<dbReference type="PANTHER" id="PTHR46564:SF1">
    <property type="entry name" value="TRANSPOSASE"/>
    <property type="match status" value="1"/>
</dbReference>
<protein>
    <recommendedName>
        <fullName evidence="1">Tc1-like transposase DDE domain-containing protein</fullName>
    </recommendedName>
</protein>
<dbReference type="NCBIfam" id="NF033545">
    <property type="entry name" value="transpos_IS630"/>
    <property type="match status" value="1"/>
</dbReference>
<dbReference type="AlphaFoldDB" id="A0AA47NP05"/>
<dbReference type="GO" id="GO:0003676">
    <property type="term" value="F:nucleic acid binding"/>
    <property type="evidence" value="ECO:0007669"/>
    <property type="project" value="InterPro"/>
</dbReference>